<proteinExistence type="predicted"/>
<reference evidence="2" key="1">
    <citation type="journal article" date="2019" name="Int. J. Syst. Evol. Microbiol.">
        <title>The Global Catalogue of Microorganisms (GCM) 10K type strain sequencing project: providing services to taxonomists for standard genome sequencing and annotation.</title>
        <authorList>
            <consortium name="The Broad Institute Genomics Platform"/>
            <consortium name="The Broad Institute Genome Sequencing Center for Infectious Disease"/>
            <person name="Wu L."/>
            <person name="Ma J."/>
        </authorList>
    </citation>
    <scope>NUCLEOTIDE SEQUENCE [LARGE SCALE GENOMIC DNA]</scope>
    <source>
        <strain evidence="2">JCM 13006</strain>
    </source>
</reference>
<organism evidence="1 2">
    <name type="scientific">Kitasatospora terrestris</name>
    <dbReference type="NCBI Taxonomy" id="258051"/>
    <lineage>
        <taxon>Bacteria</taxon>
        <taxon>Bacillati</taxon>
        <taxon>Actinomycetota</taxon>
        <taxon>Actinomycetes</taxon>
        <taxon>Kitasatosporales</taxon>
        <taxon>Streptomycetaceae</taxon>
        <taxon>Kitasatospora</taxon>
    </lineage>
</organism>
<dbReference type="EMBL" id="BAABIS010000001">
    <property type="protein sequence ID" value="GAA4833781.1"/>
    <property type="molecule type" value="Genomic_DNA"/>
</dbReference>
<evidence type="ECO:0000313" key="2">
    <source>
        <dbReference type="Proteomes" id="UP001501752"/>
    </source>
</evidence>
<comment type="caution">
    <text evidence="1">The sequence shown here is derived from an EMBL/GenBank/DDBJ whole genome shotgun (WGS) entry which is preliminary data.</text>
</comment>
<name>A0ABP9D7T9_9ACTN</name>
<protein>
    <submittedName>
        <fullName evidence="1">Uncharacterized protein</fullName>
    </submittedName>
</protein>
<evidence type="ECO:0000313" key="1">
    <source>
        <dbReference type="EMBL" id="GAA4833781.1"/>
    </source>
</evidence>
<gene>
    <name evidence="1" type="ORF">GCM10023235_05360</name>
</gene>
<accession>A0ABP9D7T9</accession>
<dbReference type="Proteomes" id="UP001501752">
    <property type="component" value="Unassembled WGS sequence"/>
</dbReference>
<keyword evidence="2" id="KW-1185">Reference proteome</keyword>
<sequence length="188" mass="20280">MHVIDPPNGGWSFATARESARFGACLANRVPGLPHLRGVQHAGGADGTLCGIPERRIARVRSLFVPDDPRSCPRCREEAESAPTQPCVQERLHDRVLESVRSEIRDELLAALREGANVPVWLNCPSTVAQHYARLDGLTDGAGPAAEALAAAARPGVANVEHDRWRFLVVLPEDGRPPVVARGPRDLG</sequence>